<dbReference type="EMBL" id="JAHYIQ010000006">
    <property type="protein sequence ID" value="KAK1131212.1"/>
    <property type="molecule type" value="Genomic_DNA"/>
</dbReference>
<keyword evidence="1" id="KW-0472">Membrane</keyword>
<name>A0AA40G4Z5_9HYME</name>
<feature type="non-terminal residue" evidence="2">
    <location>
        <position position="1"/>
    </location>
</feature>
<keyword evidence="1" id="KW-1133">Transmembrane helix</keyword>
<reference evidence="2" key="1">
    <citation type="submission" date="2021-10" db="EMBL/GenBank/DDBJ databases">
        <title>Melipona bicolor Genome sequencing and assembly.</title>
        <authorList>
            <person name="Araujo N.S."/>
            <person name="Arias M.C."/>
        </authorList>
    </citation>
    <scope>NUCLEOTIDE SEQUENCE</scope>
    <source>
        <strain evidence="2">USP_2M_L1-L4_2017</strain>
        <tissue evidence="2">Whole body</tissue>
    </source>
</reference>
<keyword evidence="3" id="KW-1185">Reference proteome</keyword>
<comment type="caution">
    <text evidence="2">The sequence shown here is derived from an EMBL/GenBank/DDBJ whole genome shotgun (WGS) entry which is preliminary data.</text>
</comment>
<accession>A0AA40G4Z5</accession>
<gene>
    <name evidence="2" type="ORF">K0M31_017500</name>
</gene>
<evidence type="ECO:0000313" key="3">
    <source>
        <dbReference type="Proteomes" id="UP001177670"/>
    </source>
</evidence>
<evidence type="ECO:0000256" key="1">
    <source>
        <dbReference type="SAM" id="Phobius"/>
    </source>
</evidence>
<protein>
    <submittedName>
        <fullName evidence="2">Uncharacterized protein</fullName>
    </submittedName>
</protein>
<evidence type="ECO:0000313" key="2">
    <source>
        <dbReference type="EMBL" id="KAK1131212.1"/>
    </source>
</evidence>
<dbReference type="Proteomes" id="UP001177670">
    <property type="component" value="Unassembled WGS sequence"/>
</dbReference>
<organism evidence="2 3">
    <name type="scientific">Melipona bicolor</name>
    <dbReference type="NCBI Taxonomy" id="60889"/>
    <lineage>
        <taxon>Eukaryota</taxon>
        <taxon>Metazoa</taxon>
        <taxon>Ecdysozoa</taxon>
        <taxon>Arthropoda</taxon>
        <taxon>Hexapoda</taxon>
        <taxon>Insecta</taxon>
        <taxon>Pterygota</taxon>
        <taxon>Neoptera</taxon>
        <taxon>Endopterygota</taxon>
        <taxon>Hymenoptera</taxon>
        <taxon>Apocrita</taxon>
        <taxon>Aculeata</taxon>
        <taxon>Apoidea</taxon>
        <taxon>Anthophila</taxon>
        <taxon>Apidae</taxon>
        <taxon>Melipona</taxon>
    </lineage>
</organism>
<feature type="transmembrane region" description="Helical" evidence="1">
    <location>
        <begin position="40"/>
        <end position="63"/>
    </location>
</feature>
<dbReference type="AlphaFoldDB" id="A0AA40G4Z5"/>
<sequence>WEPPPLSIACSNARTTDELYSTPGSTPAERLRRGKISDTATVTALGCYVARLFFGSLLGRVVLRACDSGARKRDGATSQN</sequence>
<keyword evidence="1" id="KW-0812">Transmembrane</keyword>
<proteinExistence type="predicted"/>